<sequence>MKLLAYYLPQFYPIQENNLWWEPGFTEWTNVTKARSLFKGHNQPRYPLDLGYYDLRVNETREHQALLAKQYGIYGFCYYNYWFGDGKKILDRVAREVLLSGKPDFPFCFCWANESWKGVWFGVESQKILIEQQYLGISDYQEYFYYLLDYFKDKRYVKVNGKPFFQVYKVFDIPDLADFVNTFRSLAIKEGFPGIYLVAGVSPTDPKWDPVVNGFDAVVGSEFSALRYWKRNPIRDNTNYLGRMLDKFKGRFFPEERDFNKRNKPVIIEYENAINYLISKDYFGHPYFPVCIHDWDNSPRTTSRSLIFNNSTPDLFKRHLRSGLEKVKHLQKEEQFVFLKSWNEWGEGNALEPDKKWGHEYLKVIKEELRNFSKC</sequence>
<dbReference type="PANTHER" id="PTHR41244:SF1">
    <property type="entry name" value="GLYCOSYLTRANSFERASE"/>
    <property type="match status" value="1"/>
</dbReference>
<reference evidence="1 2" key="1">
    <citation type="submission" date="2021-06" db="EMBL/GenBank/DDBJ databases">
        <title>44 bacteria genomes isolated from Dapeng, Shenzhen.</title>
        <authorList>
            <person name="Zheng W."/>
            <person name="Yu S."/>
            <person name="Huang Y."/>
        </authorList>
    </citation>
    <scope>NUCLEOTIDE SEQUENCE [LARGE SCALE GENOMIC DNA]</scope>
    <source>
        <strain evidence="1 2">DP5N14-6</strain>
    </source>
</reference>
<proteinExistence type="predicted"/>
<dbReference type="Gene3D" id="3.20.20.80">
    <property type="entry name" value="Glycosidases"/>
    <property type="match status" value="1"/>
</dbReference>
<accession>A0ABS7N3G0</accession>
<evidence type="ECO:0000313" key="2">
    <source>
        <dbReference type="Proteomes" id="UP000766609"/>
    </source>
</evidence>
<comment type="caution">
    <text evidence="1">The sequence shown here is derived from an EMBL/GenBank/DDBJ whole genome shotgun (WGS) entry which is preliminary data.</text>
</comment>
<name>A0ABS7N3G0_9BACT</name>
<dbReference type="RefSeq" id="WP_222583677.1">
    <property type="nucleotide sequence ID" value="NZ_JAHVHP010000001.1"/>
</dbReference>
<dbReference type="Pfam" id="PF14307">
    <property type="entry name" value="Glyco_tran_WbsX"/>
    <property type="match status" value="1"/>
</dbReference>
<protein>
    <submittedName>
        <fullName evidence="1">Glycoside hydrolase family 99-like domain-containing protein</fullName>
    </submittedName>
</protein>
<keyword evidence="2" id="KW-1185">Reference proteome</keyword>
<evidence type="ECO:0000313" key="1">
    <source>
        <dbReference type="EMBL" id="MBY5950852.1"/>
    </source>
</evidence>
<dbReference type="InterPro" id="IPR032719">
    <property type="entry name" value="WbsX"/>
</dbReference>
<dbReference type="Proteomes" id="UP000766609">
    <property type="component" value="Unassembled WGS sequence"/>
</dbReference>
<organism evidence="1 2">
    <name type="scientific">Algoriphagus marincola</name>
    <dbReference type="NCBI Taxonomy" id="264027"/>
    <lineage>
        <taxon>Bacteria</taxon>
        <taxon>Pseudomonadati</taxon>
        <taxon>Bacteroidota</taxon>
        <taxon>Cytophagia</taxon>
        <taxon>Cytophagales</taxon>
        <taxon>Cyclobacteriaceae</taxon>
        <taxon>Algoriphagus</taxon>
    </lineage>
</organism>
<dbReference type="PANTHER" id="PTHR41244">
    <property type="entry name" value="RHAMNAN SYNTHESIS F"/>
    <property type="match status" value="1"/>
</dbReference>
<dbReference type="EMBL" id="JAHVHP010000001">
    <property type="protein sequence ID" value="MBY5950852.1"/>
    <property type="molecule type" value="Genomic_DNA"/>
</dbReference>
<gene>
    <name evidence="1" type="ORF">KUV23_07700</name>
</gene>
<dbReference type="CDD" id="cd11579">
    <property type="entry name" value="Glyco_tran_WbsX"/>
    <property type="match status" value="1"/>
</dbReference>